<gene>
    <name evidence="3" type="ORF">FVE67_06695</name>
</gene>
<dbReference type="Gene3D" id="1.10.260.40">
    <property type="entry name" value="lambda repressor-like DNA-binding domains"/>
    <property type="match status" value="1"/>
</dbReference>
<accession>A0A6H1WTM8</accession>
<dbReference type="InterPro" id="IPR010982">
    <property type="entry name" value="Lambda_DNA-bd_dom_sf"/>
</dbReference>
<evidence type="ECO:0000313" key="4">
    <source>
        <dbReference type="Proteomes" id="UP000501253"/>
    </source>
</evidence>
<dbReference type="PANTHER" id="PTHR34475:SF1">
    <property type="entry name" value="CYTOSKELETON PROTEIN RODZ"/>
    <property type="match status" value="1"/>
</dbReference>
<sequence>MKAEIGLGEYLRKMREAQGKTLAEIAEETKINCRYLEALEKEAWEELPAEVFVRGYLRAYALALGLDPEDVLRRYRESRPQGGEDPGESLSGGKKSRGLWPWVLLLLVLVSLVLLWLLR</sequence>
<dbReference type="Pfam" id="PF13413">
    <property type="entry name" value="HTH_25"/>
    <property type="match status" value="1"/>
</dbReference>
<dbReference type="KEGG" id="tmai:FVE67_06695"/>
<reference evidence="3 4" key="1">
    <citation type="submission" date="2019-08" db="EMBL/GenBank/DDBJ databases">
        <title>Complete genome sequence of Thermosulfurimonas marina SU872T, an anaerobic thermophilic chemolithoautotrophic bacterium isolated from a shallow marine hydrothermal vent.</title>
        <authorList>
            <person name="Allioux M."/>
            <person name="Jebbar M."/>
            <person name="Slobodkina G."/>
            <person name="Slobodkin A."/>
            <person name="Moalic Y."/>
            <person name="Frolova A."/>
            <person name="Shao Z."/>
            <person name="Alain K."/>
        </authorList>
    </citation>
    <scope>NUCLEOTIDE SEQUENCE [LARGE SCALE GENOMIC DNA]</scope>
    <source>
        <strain evidence="3 4">SU872</strain>
    </source>
</reference>
<protein>
    <submittedName>
        <fullName evidence="3">Helix-turn-helix domain-containing protein</fullName>
    </submittedName>
</protein>
<dbReference type="GO" id="GO:0003677">
    <property type="term" value="F:DNA binding"/>
    <property type="evidence" value="ECO:0007669"/>
    <property type="project" value="InterPro"/>
</dbReference>
<feature type="transmembrane region" description="Helical" evidence="2">
    <location>
        <begin position="99"/>
        <end position="118"/>
    </location>
</feature>
<dbReference type="SUPFAM" id="SSF47413">
    <property type="entry name" value="lambda repressor-like DNA-binding domains"/>
    <property type="match status" value="1"/>
</dbReference>
<feature type="region of interest" description="Disordered" evidence="1">
    <location>
        <begin position="75"/>
        <end position="95"/>
    </location>
</feature>
<dbReference type="Proteomes" id="UP000501253">
    <property type="component" value="Chromosome"/>
</dbReference>
<keyword evidence="2" id="KW-0812">Transmembrane</keyword>
<keyword evidence="4" id="KW-1185">Reference proteome</keyword>
<evidence type="ECO:0000256" key="1">
    <source>
        <dbReference type="SAM" id="MobiDB-lite"/>
    </source>
</evidence>
<evidence type="ECO:0000313" key="3">
    <source>
        <dbReference type="EMBL" id="QJA06504.1"/>
    </source>
</evidence>
<organism evidence="3 4">
    <name type="scientific">Thermosulfurimonas marina</name>
    <dbReference type="NCBI Taxonomy" id="2047767"/>
    <lineage>
        <taxon>Bacteria</taxon>
        <taxon>Pseudomonadati</taxon>
        <taxon>Thermodesulfobacteriota</taxon>
        <taxon>Thermodesulfobacteria</taxon>
        <taxon>Thermodesulfobacteriales</taxon>
        <taxon>Thermodesulfobacteriaceae</taxon>
        <taxon>Thermosulfurimonas</taxon>
    </lineage>
</organism>
<dbReference type="PANTHER" id="PTHR34475">
    <property type="match status" value="1"/>
</dbReference>
<proteinExistence type="predicted"/>
<keyword evidence="2" id="KW-0472">Membrane</keyword>
<evidence type="ECO:0000256" key="2">
    <source>
        <dbReference type="SAM" id="Phobius"/>
    </source>
</evidence>
<dbReference type="RefSeq" id="WP_168719856.1">
    <property type="nucleotide sequence ID" value="NZ_CP042909.1"/>
</dbReference>
<dbReference type="InterPro" id="IPR050400">
    <property type="entry name" value="Bact_Cytoskel_RodZ"/>
</dbReference>
<dbReference type="EMBL" id="CP042909">
    <property type="protein sequence ID" value="QJA06504.1"/>
    <property type="molecule type" value="Genomic_DNA"/>
</dbReference>
<name>A0A6H1WTM8_9BACT</name>
<dbReference type="AlphaFoldDB" id="A0A6H1WTM8"/>
<keyword evidence="2" id="KW-1133">Transmembrane helix</keyword>